<comment type="cofactor">
    <cofactor evidence="1">
        <name>heme b</name>
        <dbReference type="ChEBI" id="CHEBI:60344"/>
    </cofactor>
</comment>
<comment type="similarity">
    <text evidence="7">Belongs to the chloroperoxidase family.</text>
</comment>
<dbReference type="PANTHER" id="PTHR33577">
    <property type="entry name" value="STERIGMATOCYSTIN BIOSYNTHESIS PEROXIDASE STCC-RELATED"/>
    <property type="match status" value="1"/>
</dbReference>
<gene>
    <name evidence="9" type="ORF">PYCCODRAFT_1470054</name>
</gene>
<keyword evidence="10" id="KW-1185">Reference proteome</keyword>
<evidence type="ECO:0000256" key="4">
    <source>
        <dbReference type="ARBA" id="ARBA00022723"/>
    </source>
</evidence>
<feature type="domain" description="Heme haloperoxidase family profile" evidence="8">
    <location>
        <begin position="60"/>
        <end position="266"/>
    </location>
</feature>
<evidence type="ECO:0000256" key="5">
    <source>
        <dbReference type="ARBA" id="ARBA00023002"/>
    </source>
</evidence>
<keyword evidence="3" id="KW-0349">Heme</keyword>
<dbReference type="InterPro" id="IPR036851">
    <property type="entry name" value="Chloroperoxidase-like_sf"/>
</dbReference>
<protein>
    <submittedName>
        <fullName evidence="9">Cloroperoxidase</fullName>
    </submittedName>
</protein>
<accession>A0A1Y2IF76</accession>
<evidence type="ECO:0000256" key="6">
    <source>
        <dbReference type="ARBA" id="ARBA00023004"/>
    </source>
</evidence>
<reference evidence="9 10" key="1">
    <citation type="journal article" date="2015" name="Biotechnol. Biofuels">
        <title>Enhanced degradation of softwood versus hardwood by the white-rot fungus Pycnoporus coccineus.</title>
        <authorList>
            <person name="Couturier M."/>
            <person name="Navarro D."/>
            <person name="Chevret D."/>
            <person name="Henrissat B."/>
            <person name="Piumi F."/>
            <person name="Ruiz-Duenas F.J."/>
            <person name="Martinez A.T."/>
            <person name="Grigoriev I.V."/>
            <person name="Riley R."/>
            <person name="Lipzen A."/>
            <person name="Berrin J.G."/>
            <person name="Master E.R."/>
            <person name="Rosso M.N."/>
        </authorList>
    </citation>
    <scope>NUCLEOTIDE SEQUENCE [LARGE SCALE GENOMIC DNA]</scope>
    <source>
        <strain evidence="9 10">BRFM310</strain>
    </source>
</reference>
<name>A0A1Y2IF76_TRAC3</name>
<dbReference type="SUPFAM" id="SSF47571">
    <property type="entry name" value="Cloroperoxidase"/>
    <property type="match status" value="1"/>
</dbReference>
<keyword evidence="2 9" id="KW-0575">Peroxidase</keyword>
<keyword evidence="5" id="KW-0560">Oxidoreductase</keyword>
<keyword evidence="6" id="KW-0408">Iron</keyword>
<dbReference type="Proteomes" id="UP000193067">
    <property type="component" value="Unassembled WGS sequence"/>
</dbReference>
<dbReference type="PANTHER" id="PTHR33577:SF18">
    <property type="entry name" value="HEME HALOPEROXIDASE FAMILY PROFILE DOMAIN-CONTAINING PROTEIN"/>
    <property type="match status" value="1"/>
</dbReference>
<proteinExistence type="inferred from homology"/>
<keyword evidence="4" id="KW-0479">Metal-binding</keyword>
<organism evidence="9 10">
    <name type="scientific">Trametes coccinea (strain BRFM310)</name>
    <name type="common">Pycnoporus coccineus</name>
    <dbReference type="NCBI Taxonomy" id="1353009"/>
    <lineage>
        <taxon>Eukaryota</taxon>
        <taxon>Fungi</taxon>
        <taxon>Dikarya</taxon>
        <taxon>Basidiomycota</taxon>
        <taxon>Agaricomycotina</taxon>
        <taxon>Agaricomycetes</taxon>
        <taxon>Polyporales</taxon>
        <taxon>Polyporaceae</taxon>
        <taxon>Trametes</taxon>
    </lineage>
</organism>
<dbReference type="InterPro" id="IPR000028">
    <property type="entry name" value="Chloroperoxidase"/>
</dbReference>
<evidence type="ECO:0000256" key="1">
    <source>
        <dbReference type="ARBA" id="ARBA00001970"/>
    </source>
</evidence>
<dbReference type="Pfam" id="PF01328">
    <property type="entry name" value="Peroxidase_2"/>
    <property type="match status" value="1"/>
</dbReference>
<dbReference type="EMBL" id="KZ084125">
    <property type="protein sequence ID" value="OSC99746.1"/>
    <property type="molecule type" value="Genomic_DNA"/>
</dbReference>
<dbReference type="GO" id="GO:0004601">
    <property type="term" value="F:peroxidase activity"/>
    <property type="evidence" value="ECO:0007669"/>
    <property type="project" value="UniProtKB-KW"/>
</dbReference>
<evidence type="ECO:0000256" key="2">
    <source>
        <dbReference type="ARBA" id="ARBA00022559"/>
    </source>
</evidence>
<dbReference type="STRING" id="1353009.A0A1Y2IF76"/>
<evidence type="ECO:0000256" key="7">
    <source>
        <dbReference type="ARBA" id="ARBA00025795"/>
    </source>
</evidence>
<dbReference type="PROSITE" id="PS51405">
    <property type="entry name" value="HEME_HALOPEROXIDASE"/>
    <property type="match status" value="1"/>
</dbReference>
<dbReference type="OrthoDB" id="407298at2759"/>
<evidence type="ECO:0000313" key="9">
    <source>
        <dbReference type="EMBL" id="OSC99746.1"/>
    </source>
</evidence>
<evidence type="ECO:0000259" key="8">
    <source>
        <dbReference type="PROSITE" id="PS51405"/>
    </source>
</evidence>
<dbReference type="AlphaFoldDB" id="A0A1Y2IF76"/>
<evidence type="ECO:0000256" key="3">
    <source>
        <dbReference type="ARBA" id="ARBA00022617"/>
    </source>
</evidence>
<evidence type="ECO:0000313" key="10">
    <source>
        <dbReference type="Proteomes" id="UP000193067"/>
    </source>
</evidence>
<dbReference type="Gene3D" id="1.10.489.10">
    <property type="entry name" value="Chloroperoxidase-like"/>
    <property type="match status" value="1"/>
</dbReference>
<dbReference type="GO" id="GO:0046872">
    <property type="term" value="F:metal ion binding"/>
    <property type="evidence" value="ECO:0007669"/>
    <property type="project" value="UniProtKB-KW"/>
</dbReference>
<sequence>MHLSIVLRRILLGLAASVESVLTNVAVLLLDLLFTGYNLVTPDRPVGQVVLKGHPGFGGKWPEYIPPVEGDSRCSCPALNAMANHGLLPRDGKNIKFTELGAAIRKVYNFSPTFCFFVPNYMANLLNRNYRTNRLDLADIDVHNCIEHDASLTRVDSYEEPDQSKIATVLIEELLRSGTGPGGDLTPDDISRLLGKRRVESKKRNPKYSLAFNHKMFGSSNGANLLTIFGGRIQDLRPFLLEERLPDGWEPRVRHRMGLTILEFNSTVALPVELSIKEEVDGSIALAGRERYAGARDGRKDD</sequence>